<dbReference type="Proteomes" id="UP001142374">
    <property type="component" value="Unassembled WGS sequence"/>
</dbReference>
<dbReference type="AlphaFoldDB" id="A0A9X2LIR3"/>
<name>A0A9X2LIR3_9ACTN</name>
<feature type="transmembrane region" description="Helical" evidence="8">
    <location>
        <begin position="165"/>
        <end position="184"/>
    </location>
</feature>
<feature type="transmembrane region" description="Helical" evidence="8">
    <location>
        <begin position="29"/>
        <end position="49"/>
    </location>
</feature>
<evidence type="ECO:0000256" key="7">
    <source>
        <dbReference type="ARBA" id="ARBA00023136"/>
    </source>
</evidence>
<dbReference type="PANTHER" id="PTHR32507">
    <property type="entry name" value="NA(+)/H(+) ANTIPORTER 1"/>
    <property type="match status" value="1"/>
</dbReference>
<keyword evidence="3" id="KW-0050">Antiport</keyword>
<gene>
    <name evidence="10" type="ORF">NQU55_19430</name>
</gene>
<comment type="caution">
    <text evidence="10">The sequence shown here is derived from an EMBL/GenBank/DDBJ whole genome shotgun (WGS) entry which is preliminary data.</text>
</comment>
<comment type="subcellular location">
    <subcellularLocation>
        <location evidence="1">Cell membrane</location>
        <topology evidence="1">Multi-pass membrane protein</topology>
    </subcellularLocation>
</comment>
<evidence type="ECO:0000256" key="2">
    <source>
        <dbReference type="ARBA" id="ARBA00022448"/>
    </source>
</evidence>
<dbReference type="Pfam" id="PF00999">
    <property type="entry name" value="Na_H_Exchanger"/>
    <property type="match status" value="1"/>
</dbReference>
<evidence type="ECO:0000256" key="1">
    <source>
        <dbReference type="ARBA" id="ARBA00004651"/>
    </source>
</evidence>
<proteinExistence type="predicted"/>
<keyword evidence="4 8" id="KW-0812">Transmembrane</keyword>
<feature type="transmembrane region" description="Helical" evidence="8">
    <location>
        <begin position="388"/>
        <end position="408"/>
    </location>
</feature>
<sequence>MSGSGGWAVAAVSAVTGGYALVSRRLAATVVSAPMVFTAAGVLIGPVGLGLLDLERDTGPVLALAEVALALVLFTDAATVRSEEFRNGWFLPVRLLAVGLPLTIAGGGLLAWALLPGLTGWELLLVGVVLAPTDASVGKAAVFARRIPAVVRHGLNAECGLNECLVLPVFAVLLAGLPGTAASHQGVAGILRQVLLLSPALGLAAGGLGGVLLSRSWAAGRVTDDWRRILPLALAAGAGALAAATGGSPFVAAWVAGFAFAAALRAGPPPEAVPAAQDVEDAEDAEDDTLESVEHLAAFLASLTFLVFGAVLLGPALQHLSRHVVAYAVLSLTAVRMLPTALALAGSRLSPPTLAYTGWFGPRGLPSLVLGLLVAAEKAPGARLMGTVIAVTVGLGILLHGVSSVPLADRYGRWYERAKARRPSLREAVSDRVTGEHVVPEWKNR</sequence>
<dbReference type="EMBL" id="JANIID010000017">
    <property type="protein sequence ID" value="MCQ8771923.1"/>
    <property type="molecule type" value="Genomic_DNA"/>
</dbReference>
<keyword evidence="5 8" id="KW-1133">Transmembrane helix</keyword>
<dbReference type="GO" id="GO:0015297">
    <property type="term" value="F:antiporter activity"/>
    <property type="evidence" value="ECO:0007669"/>
    <property type="project" value="UniProtKB-KW"/>
</dbReference>
<evidence type="ECO:0000256" key="8">
    <source>
        <dbReference type="SAM" id="Phobius"/>
    </source>
</evidence>
<protein>
    <submittedName>
        <fullName evidence="10">Cation:proton antiporter</fullName>
    </submittedName>
</protein>
<keyword evidence="11" id="KW-1185">Reference proteome</keyword>
<organism evidence="10 11">
    <name type="scientific">Streptomyces telluris</name>
    <dbReference type="NCBI Taxonomy" id="2720021"/>
    <lineage>
        <taxon>Bacteria</taxon>
        <taxon>Bacillati</taxon>
        <taxon>Actinomycetota</taxon>
        <taxon>Actinomycetes</taxon>
        <taxon>Kitasatosporales</taxon>
        <taxon>Streptomycetaceae</taxon>
        <taxon>Streptomyces</taxon>
    </lineage>
</organism>
<dbReference type="RefSeq" id="WP_168093920.1">
    <property type="nucleotide sequence ID" value="NZ_JAATER010000190.1"/>
</dbReference>
<evidence type="ECO:0000256" key="4">
    <source>
        <dbReference type="ARBA" id="ARBA00022692"/>
    </source>
</evidence>
<evidence type="ECO:0000259" key="9">
    <source>
        <dbReference type="Pfam" id="PF00999"/>
    </source>
</evidence>
<keyword evidence="7 8" id="KW-0472">Membrane</keyword>
<dbReference type="GO" id="GO:0005886">
    <property type="term" value="C:plasma membrane"/>
    <property type="evidence" value="ECO:0007669"/>
    <property type="project" value="UniProtKB-SubCell"/>
</dbReference>
<feature type="transmembrane region" description="Helical" evidence="8">
    <location>
        <begin position="121"/>
        <end position="144"/>
    </location>
</feature>
<evidence type="ECO:0000313" key="10">
    <source>
        <dbReference type="EMBL" id="MCQ8771923.1"/>
    </source>
</evidence>
<feature type="transmembrane region" description="Helical" evidence="8">
    <location>
        <begin position="296"/>
        <end position="317"/>
    </location>
</feature>
<evidence type="ECO:0000313" key="11">
    <source>
        <dbReference type="Proteomes" id="UP001142374"/>
    </source>
</evidence>
<reference evidence="10" key="1">
    <citation type="submission" date="2022-06" db="EMBL/GenBank/DDBJ databases">
        <title>WGS of actinobacteria.</title>
        <authorList>
            <person name="Thawai C."/>
        </authorList>
    </citation>
    <scope>NUCLEOTIDE SEQUENCE</scope>
    <source>
        <strain evidence="10">AA8</strain>
    </source>
</reference>
<feature type="transmembrane region" description="Helical" evidence="8">
    <location>
        <begin position="190"/>
        <end position="213"/>
    </location>
</feature>
<feature type="transmembrane region" description="Helical" evidence="8">
    <location>
        <begin position="61"/>
        <end position="79"/>
    </location>
</feature>
<evidence type="ECO:0000256" key="5">
    <source>
        <dbReference type="ARBA" id="ARBA00022989"/>
    </source>
</evidence>
<dbReference type="PANTHER" id="PTHR32507:SF8">
    <property type="entry name" value="CNH1P"/>
    <property type="match status" value="1"/>
</dbReference>
<feature type="transmembrane region" description="Helical" evidence="8">
    <location>
        <begin position="91"/>
        <end position="115"/>
    </location>
</feature>
<evidence type="ECO:0000256" key="3">
    <source>
        <dbReference type="ARBA" id="ARBA00022449"/>
    </source>
</evidence>
<feature type="transmembrane region" description="Helical" evidence="8">
    <location>
        <begin position="6"/>
        <end position="22"/>
    </location>
</feature>
<accession>A0A9X2LIR3</accession>
<dbReference type="GO" id="GO:1902600">
    <property type="term" value="P:proton transmembrane transport"/>
    <property type="evidence" value="ECO:0007669"/>
    <property type="project" value="InterPro"/>
</dbReference>
<evidence type="ECO:0000256" key="6">
    <source>
        <dbReference type="ARBA" id="ARBA00023065"/>
    </source>
</evidence>
<dbReference type="InterPro" id="IPR006153">
    <property type="entry name" value="Cation/H_exchanger_TM"/>
</dbReference>
<feature type="transmembrane region" description="Helical" evidence="8">
    <location>
        <begin position="324"/>
        <end position="344"/>
    </location>
</feature>
<keyword evidence="2" id="KW-0813">Transport</keyword>
<feature type="transmembrane region" description="Helical" evidence="8">
    <location>
        <begin position="234"/>
        <end position="264"/>
    </location>
</feature>
<feature type="domain" description="Cation/H+ exchanger transmembrane" evidence="9">
    <location>
        <begin position="12"/>
        <end position="408"/>
    </location>
</feature>
<keyword evidence="6" id="KW-0406">Ion transport</keyword>